<feature type="signal peptide" evidence="2">
    <location>
        <begin position="1"/>
        <end position="27"/>
    </location>
</feature>
<sequence length="285" mass="31414">MRRARPTAALIAAVVASATLTSASAAAQQKPEYVRPLAISWQDEFNQAAGTKPSAARWNFELGGEPNWGNEEWQYYTNRRENASTDGAGNLVISARRERLAGMENCQFGPCDITSARITTKDKFAQAYGRFEARIKTPAGQGLWPAFWMMGSDIDEVDWPGNGEIDIMEIIGKEPGTLYGTVHGPGYHSENGPGGQTSLPAGQKWSDAFHVYSVDWSPGEVIWKVDGRQYLRITPANLPPGKKWVFDHEFYLLLNLAVGGVWPGPPDSSTPFPAKMLVDYVRVYS</sequence>
<evidence type="ECO:0000259" key="3">
    <source>
        <dbReference type="PROSITE" id="PS51762"/>
    </source>
</evidence>
<feature type="domain" description="GH16" evidence="3">
    <location>
        <begin position="39"/>
        <end position="285"/>
    </location>
</feature>
<gene>
    <name evidence="4" type="ORF">GCM10009554_30290</name>
</gene>
<dbReference type="PANTHER" id="PTHR10963:SF55">
    <property type="entry name" value="GLYCOSIDE HYDROLASE FAMILY 16 PROTEIN"/>
    <property type="match status" value="1"/>
</dbReference>
<dbReference type="RefSeq" id="WP_343969223.1">
    <property type="nucleotide sequence ID" value="NZ_BAAAHK010000007.1"/>
</dbReference>
<keyword evidence="5" id="KW-1185">Reference proteome</keyword>
<keyword evidence="2" id="KW-0732">Signal</keyword>
<dbReference type="InterPro" id="IPR050546">
    <property type="entry name" value="Glycosyl_Hydrlase_16"/>
</dbReference>
<evidence type="ECO:0000313" key="5">
    <source>
        <dbReference type="Proteomes" id="UP001500542"/>
    </source>
</evidence>
<protein>
    <submittedName>
        <fullName evidence="4">Glycoside hydrolase family 16 protein</fullName>
    </submittedName>
</protein>
<evidence type="ECO:0000313" key="4">
    <source>
        <dbReference type="EMBL" id="GAA0939995.1"/>
    </source>
</evidence>
<dbReference type="CDD" id="cd08023">
    <property type="entry name" value="GH16_laminarinase_like"/>
    <property type="match status" value="1"/>
</dbReference>
<name>A0ABN1QAP0_9ACTN</name>
<dbReference type="Gene3D" id="2.60.120.200">
    <property type="match status" value="1"/>
</dbReference>
<dbReference type="Pfam" id="PF00722">
    <property type="entry name" value="Glyco_hydro_16"/>
    <property type="match status" value="1"/>
</dbReference>
<dbReference type="InterPro" id="IPR013320">
    <property type="entry name" value="ConA-like_dom_sf"/>
</dbReference>
<dbReference type="GO" id="GO:0016787">
    <property type="term" value="F:hydrolase activity"/>
    <property type="evidence" value="ECO:0007669"/>
    <property type="project" value="UniProtKB-KW"/>
</dbReference>
<dbReference type="Proteomes" id="UP001500542">
    <property type="component" value="Unassembled WGS sequence"/>
</dbReference>
<feature type="chain" id="PRO_5047400864" evidence="2">
    <location>
        <begin position="28"/>
        <end position="285"/>
    </location>
</feature>
<evidence type="ECO:0000256" key="1">
    <source>
        <dbReference type="ARBA" id="ARBA00006865"/>
    </source>
</evidence>
<organism evidence="4 5">
    <name type="scientific">Kribbella koreensis</name>
    <dbReference type="NCBI Taxonomy" id="57909"/>
    <lineage>
        <taxon>Bacteria</taxon>
        <taxon>Bacillati</taxon>
        <taxon>Actinomycetota</taxon>
        <taxon>Actinomycetes</taxon>
        <taxon>Propionibacteriales</taxon>
        <taxon>Kribbellaceae</taxon>
        <taxon>Kribbella</taxon>
    </lineage>
</organism>
<dbReference type="EMBL" id="BAAAHK010000007">
    <property type="protein sequence ID" value="GAA0939995.1"/>
    <property type="molecule type" value="Genomic_DNA"/>
</dbReference>
<dbReference type="SUPFAM" id="SSF49899">
    <property type="entry name" value="Concanavalin A-like lectins/glucanases"/>
    <property type="match status" value="1"/>
</dbReference>
<dbReference type="InterPro" id="IPR000757">
    <property type="entry name" value="Beta-glucanase-like"/>
</dbReference>
<evidence type="ECO:0000256" key="2">
    <source>
        <dbReference type="SAM" id="SignalP"/>
    </source>
</evidence>
<dbReference type="PROSITE" id="PS51762">
    <property type="entry name" value="GH16_2"/>
    <property type="match status" value="1"/>
</dbReference>
<reference evidence="4 5" key="1">
    <citation type="journal article" date="2019" name="Int. J. Syst. Evol. Microbiol.">
        <title>The Global Catalogue of Microorganisms (GCM) 10K type strain sequencing project: providing services to taxonomists for standard genome sequencing and annotation.</title>
        <authorList>
            <consortium name="The Broad Institute Genomics Platform"/>
            <consortium name="The Broad Institute Genome Sequencing Center for Infectious Disease"/>
            <person name="Wu L."/>
            <person name="Ma J."/>
        </authorList>
    </citation>
    <scope>NUCLEOTIDE SEQUENCE [LARGE SCALE GENOMIC DNA]</scope>
    <source>
        <strain evidence="4 5">JCM 10977</strain>
    </source>
</reference>
<proteinExistence type="inferred from homology"/>
<keyword evidence="4" id="KW-0378">Hydrolase</keyword>
<accession>A0ABN1QAP0</accession>
<comment type="caution">
    <text evidence="4">The sequence shown here is derived from an EMBL/GenBank/DDBJ whole genome shotgun (WGS) entry which is preliminary data.</text>
</comment>
<comment type="similarity">
    <text evidence="1">Belongs to the glycosyl hydrolase 16 family.</text>
</comment>
<dbReference type="PANTHER" id="PTHR10963">
    <property type="entry name" value="GLYCOSYL HYDROLASE-RELATED"/>
    <property type="match status" value="1"/>
</dbReference>